<feature type="transmembrane region" description="Helical" evidence="1">
    <location>
        <begin position="125"/>
        <end position="146"/>
    </location>
</feature>
<evidence type="ECO:0000256" key="1">
    <source>
        <dbReference type="SAM" id="Phobius"/>
    </source>
</evidence>
<dbReference type="STRING" id="1618446.UV61_C0003G0031"/>
<name>A0A0G1FJZ1_9BACT</name>
<gene>
    <name evidence="2" type="ORF">UV61_C0003G0031</name>
</gene>
<protein>
    <recommendedName>
        <fullName evidence="4">Sulfatase N-terminal domain-containing protein</fullName>
    </recommendedName>
</protein>
<dbReference type="Proteomes" id="UP000034050">
    <property type="component" value="Unassembled WGS sequence"/>
</dbReference>
<comment type="caution">
    <text evidence="2">The sequence shown here is derived from an EMBL/GenBank/DDBJ whole genome shotgun (WGS) entry which is preliminary data.</text>
</comment>
<feature type="transmembrane region" description="Helical" evidence="1">
    <location>
        <begin position="34"/>
        <end position="50"/>
    </location>
</feature>
<evidence type="ECO:0000313" key="3">
    <source>
        <dbReference type="Proteomes" id="UP000034050"/>
    </source>
</evidence>
<keyword evidence="1" id="KW-0472">Membrane</keyword>
<accession>A0A0G1FJZ1</accession>
<organism evidence="2 3">
    <name type="scientific">Candidatus Gottesmanbacteria bacterium GW2011_GWB1_43_11</name>
    <dbReference type="NCBI Taxonomy" id="1618446"/>
    <lineage>
        <taxon>Bacteria</taxon>
        <taxon>Candidatus Gottesmaniibacteriota</taxon>
    </lineage>
</organism>
<dbReference type="AlphaFoldDB" id="A0A0G1FJZ1"/>
<dbReference type="EMBL" id="LCFD01000003">
    <property type="protein sequence ID" value="KKS87178.1"/>
    <property type="molecule type" value="Genomic_DNA"/>
</dbReference>
<dbReference type="Gene3D" id="3.40.720.10">
    <property type="entry name" value="Alkaline Phosphatase, subunit A"/>
    <property type="match status" value="1"/>
</dbReference>
<evidence type="ECO:0008006" key="4">
    <source>
        <dbReference type="Google" id="ProtNLM"/>
    </source>
</evidence>
<keyword evidence="1" id="KW-0812">Transmembrane</keyword>
<dbReference type="InterPro" id="IPR017850">
    <property type="entry name" value="Alkaline_phosphatase_core_sf"/>
</dbReference>
<feature type="transmembrane region" description="Helical" evidence="1">
    <location>
        <begin position="90"/>
        <end position="113"/>
    </location>
</feature>
<evidence type="ECO:0000313" key="2">
    <source>
        <dbReference type="EMBL" id="KKS87178.1"/>
    </source>
</evidence>
<reference evidence="2 3" key="1">
    <citation type="journal article" date="2015" name="Nature">
        <title>rRNA introns, odd ribosomes, and small enigmatic genomes across a large radiation of phyla.</title>
        <authorList>
            <person name="Brown C.T."/>
            <person name="Hug L.A."/>
            <person name="Thomas B.C."/>
            <person name="Sharon I."/>
            <person name="Castelle C.J."/>
            <person name="Singh A."/>
            <person name="Wilkins M.J."/>
            <person name="Williams K.H."/>
            <person name="Banfield J.F."/>
        </authorList>
    </citation>
    <scope>NUCLEOTIDE SEQUENCE [LARGE SCALE GENOMIC DNA]</scope>
</reference>
<feature type="transmembrane region" description="Helical" evidence="1">
    <location>
        <begin position="62"/>
        <end position="78"/>
    </location>
</feature>
<keyword evidence="1" id="KW-1133">Transmembrane helix</keyword>
<sequence>MKKIHIWHPFLFAIFPVVFLYARNVKEVPMDQVFLPLVVVTGATLVLNWLGKIFVKSTAKRALVLSLFLLLFFSYGSVLDMVRGRNLDNWWVSGYVVFPVMSGLYLLACWWLWRTRSKLSQLTRFMNLMGMTLVLISLLQIGWFWWRFIVKSPETLKKAQSTSIAPSSQVSPDIYYLIFDRYGRDDILREVYDFDNQEFTNWLEQQGFYIARKSLANYLKTGHSLASSLNMKYLNFLEGQFGRESQFFLPLYDLLQNHQVGQFLKARGYTYVHLGSFWAHTAHNNFADINYNKYPLPEFTILLYKTTVLYPLASRLNIFDDHKLEWERVQFSLQKLEDLASIPGPKFVFAHILVPHDPFVFAPDGRYQTPAEISSKSYRDGYVGQIQFINSQIKSVVNTLLNKSKTAPIIVIQSDEGIFPKRYLERQLAGSDDFSWETANREELIQKMAILNAYYVPYLDIKDKLYPTITPVNSFRLILSELFAADLPLLPDKQYIFRDDLHPYTFSEVTNLVLQSN</sequence>
<dbReference type="SUPFAM" id="SSF53649">
    <property type="entry name" value="Alkaline phosphatase-like"/>
    <property type="match status" value="1"/>
</dbReference>
<proteinExistence type="predicted"/>